<dbReference type="GO" id="GO:0003824">
    <property type="term" value="F:catalytic activity"/>
    <property type="evidence" value="ECO:0007669"/>
    <property type="project" value="InterPro"/>
</dbReference>
<dbReference type="AlphaFoldDB" id="A0AAW2JL20"/>
<comment type="caution">
    <text evidence="3">The sequence shown here is derived from an EMBL/GenBank/DDBJ whole genome shotgun (WGS) entry which is preliminary data.</text>
</comment>
<evidence type="ECO:0000256" key="1">
    <source>
        <dbReference type="SAM" id="MobiDB-lite"/>
    </source>
</evidence>
<evidence type="ECO:0000259" key="2">
    <source>
        <dbReference type="Pfam" id="PF03372"/>
    </source>
</evidence>
<sequence>MVEQKNVASVLQQEMEAPNKEMGSPIKEGDLGNQRKNPLPNLNMDGARIVEQKVVADRGVQMEMTASNKERNLGNGRKDLDYARKMDGHPWQPTPLMNESSGPRRGLVWWRVELAVRYTPDVIFKSCTRLDFARVCIILDISSKLPKHLVIMMPRGEGRELPCMVDIEYEWVLPKCCTCNSLGHRTDNVRGLNRDHQVAVRDLIYEFRLYFIGLLETRVSTRNIARVQSLLSSTRKWFVDYTGPGTRIWLAWKHDEVDVVILTVHPQIIHCRLLVRQLHVSVMISVVYGANDLGDRRELWHSLNQLADTIQNDPWLVMGDFNTVVDMSEVCGASGDISAAMEEFQGCLTEKGLITVPMQGAFYASLNPRTSDHSPLVLKGELHDPPVSLFRFDNYLAASPDFIPIIHSIWRHPVVGTSMYSVTRKLKAIKPLFQQQHKKKGDLLQNVKLAKDYLEIAQNLWITDIAGMVGTLLSIGLLESS</sequence>
<evidence type="ECO:0000313" key="3">
    <source>
        <dbReference type="EMBL" id="KAL0294308.1"/>
    </source>
</evidence>
<accession>A0AAW2JL20</accession>
<proteinExistence type="predicted"/>
<dbReference type="InterPro" id="IPR036691">
    <property type="entry name" value="Endo/exonu/phosph_ase_sf"/>
</dbReference>
<dbReference type="PANTHER" id="PTHR35218:SF9">
    <property type="entry name" value="ENDONUCLEASE_EXONUCLEASE_PHOSPHATASE DOMAIN-CONTAINING PROTEIN"/>
    <property type="match status" value="1"/>
</dbReference>
<dbReference type="InterPro" id="IPR005135">
    <property type="entry name" value="Endo/exonuclease/phosphatase"/>
</dbReference>
<dbReference type="Gene3D" id="3.60.10.10">
    <property type="entry name" value="Endonuclease/exonuclease/phosphatase"/>
    <property type="match status" value="1"/>
</dbReference>
<protein>
    <recommendedName>
        <fullName evidence="2">Endonuclease/exonuclease/phosphatase domain-containing protein</fullName>
    </recommendedName>
</protein>
<reference evidence="3" key="2">
    <citation type="journal article" date="2024" name="Plant">
        <title>Genomic evolution and insights into agronomic trait innovations of Sesamum species.</title>
        <authorList>
            <person name="Miao H."/>
            <person name="Wang L."/>
            <person name="Qu L."/>
            <person name="Liu H."/>
            <person name="Sun Y."/>
            <person name="Le M."/>
            <person name="Wang Q."/>
            <person name="Wei S."/>
            <person name="Zheng Y."/>
            <person name="Lin W."/>
            <person name="Duan Y."/>
            <person name="Cao H."/>
            <person name="Xiong S."/>
            <person name="Wang X."/>
            <person name="Wei L."/>
            <person name="Li C."/>
            <person name="Ma Q."/>
            <person name="Ju M."/>
            <person name="Zhao R."/>
            <person name="Li G."/>
            <person name="Mu C."/>
            <person name="Tian Q."/>
            <person name="Mei H."/>
            <person name="Zhang T."/>
            <person name="Gao T."/>
            <person name="Zhang H."/>
        </authorList>
    </citation>
    <scope>NUCLEOTIDE SEQUENCE</scope>
    <source>
        <strain evidence="3">G02</strain>
    </source>
</reference>
<reference evidence="3" key="1">
    <citation type="submission" date="2020-06" db="EMBL/GenBank/DDBJ databases">
        <authorList>
            <person name="Li T."/>
            <person name="Hu X."/>
            <person name="Zhang T."/>
            <person name="Song X."/>
            <person name="Zhang H."/>
            <person name="Dai N."/>
            <person name="Sheng W."/>
            <person name="Hou X."/>
            <person name="Wei L."/>
        </authorList>
    </citation>
    <scope>NUCLEOTIDE SEQUENCE</scope>
    <source>
        <strain evidence="3">G02</strain>
        <tissue evidence="3">Leaf</tissue>
    </source>
</reference>
<feature type="domain" description="Endonuclease/exonuclease/phosphatase" evidence="2">
    <location>
        <begin position="188"/>
        <end position="331"/>
    </location>
</feature>
<dbReference type="PANTHER" id="PTHR35218">
    <property type="entry name" value="RNASE H DOMAIN-CONTAINING PROTEIN"/>
    <property type="match status" value="1"/>
</dbReference>
<organism evidence="3">
    <name type="scientific">Sesamum radiatum</name>
    <name type="common">Black benniseed</name>
    <dbReference type="NCBI Taxonomy" id="300843"/>
    <lineage>
        <taxon>Eukaryota</taxon>
        <taxon>Viridiplantae</taxon>
        <taxon>Streptophyta</taxon>
        <taxon>Embryophyta</taxon>
        <taxon>Tracheophyta</taxon>
        <taxon>Spermatophyta</taxon>
        <taxon>Magnoliopsida</taxon>
        <taxon>eudicotyledons</taxon>
        <taxon>Gunneridae</taxon>
        <taxon>Pentapetalae</taxon>
        <taxon>asterids</taxon>
        <taxon>lamiids</taxon>
        <taxon>Lamiales</taxon>
        <taxon>Pedaliaceae</taxon>
        <taxon>Sesamum</taxon>
    </lineage>
</organism>
<name>A0AAW2JL20_SESRA</name>
<gene>
    <name evidence="3" type="ORF">Sradi_6894000</name>
</gene>
<feature type="region of interest" description="Disordered" evidence="1">
    <location>
        <begin position="13"/>
        <end position="43"/>
    </location>
</feature>
<dbReference type="SUPFAM" id="SSF56219">
    <property type="entry name" value="DNase I-like"/>
    <property type="match status" value="1"/>
</dbReference>
<dbReference type="Pfam" id="PF03372">
    <property type="entry name" value="Exo_endo_phos"/>
    <property type="match status" value="1"/>
</dbReference>
<dbReference type="EMBL" id="JACGWJ010000196">
    <property type="protein sequence ID" value="KAL0294308.1"/>
    <property type="molecule type" value="Genomic_DNA"/>
</dbReference>